<feature type="domain" description="Lipopolysaccharide assembly protein A" evidence="6">
    <location>
        <begin position="22"/>
        <end position="60"/>
    </location>
</feature>
<comment type="caution">
    <text evidence="7">The sequence shown here is derived from an EMBL/GenBank/DDBJ whole genome shotgun (WGS) entry which is preliminary data.</text>
</comment>
<proteinExistence type="predicted"/>
<evidence type="ECO:0000256" key="4">
    <source>
        <dbReference type="ARBA" id="ARBA00023136"/>
    </source>
</evidence>
<dbReference type="Proteomes" id="UP000030003">
    <property type="component" value="Unassembled WGS sequence"/>
</dbReference>
<evidence type="ECO:0000256" key="2">
    <source>
        <dbReference type="ARBA" id="ARBA00022692"/>
    </source>
</evidence>
<dbReference type="STRING" id="1385515.GCA_000423325_00371"/>
<feature type="transmembrane region" description="Helical" evidence="5">
    <location>
        <begin position="37"/>
        <end position="60"/>
    </location>
</feature>
<dbReference type="RefSeq" id="WP_052106565.1">
    <property type="nucleotide sequence ID" value="NZ_AUHT01000004.1"/>
</dbReference>
<name>A0A0A0M8I7_9GAMM</name>
<evidence type="ECO:0000313" key="8">
    <source>
        <dbReference type="Proteomes" id="UP000030003"/>
    </source>
</evidence>
<gene>
    <name evidence="7" type="ORF">N791_09145</name>
</gene>
<keyword evidence="4 5" id="KW-0472">Membrane</keyword>
<evidence type="ECO:0000256" key="3">
    <source>
        <dbReference type="ARBA" id="ARBA00022989"/>
    </source>
</evidence>
<dbReference type="GO" id="GO:0005886">
    <property type="term" value="C:plasma membrane"/>
    <property type="evidence" value="ECO:0007669"/>
    <property type="project" value="InterPro"/>
</dbReference>
<dbReference type="Pfam" id="PF06305">
    <property type="entry name" value="LapA_dom"/>
    <property type="match status" value="1"/>
</dbReference>
<evidence type="ECO:0000256" key="5">
    <source>
        <dbReference type="SAM" id="Phobius"/>
    </source>
</evidence>
<reference evidence="7 8" key="1">
    <citation type="submission" date="2013-08" db="EMBL/GenBank/DDBJ databases">
        <title>Genomic analysis of Lysobacter defluvii.</title>
        <authorList>
            <person name="Wang Q."/>
            <person name="Wang G."/>
        </authorList>
    </citation>
    <scope>NUCLEOTIDE SEQUENCE [LARGE SCALE GENOMIC DNA]</scope>
    <source>
        <strain evidence="7 8">IMMIB APB-9</strain>
    </source>
</reference>
<dbReference type="OrthoDB" id="6028404at2"/>
<keyword evidence="2 5" id="KW-0812">Transmembrane</keyword>
<keyword evidence="3 5" id="KW-1133">Transmembrane helix</keyword>
<dbReference type="EMBL" id="AVBH01000020">
    <property type="protein sequence ID" value="KGO99348.1"/>
    <property type="molecule type" value="Genomic_DNA"/>
</dbReference>
<keyword evidence="1" id="KW-1003">Cell membrane</keyword>
<organism evidence="7 8">
    <name type="scientific">Lysobacter defluvii IMMIB APB-9 = DSM 18482</name>
    <dbReference type="NCBI Taxonomy" id="1385515"/>
    <lineage>
        <taxon>Bacteria</taxon>
        <taxon>Pseudomonadati</taxon>
        <taxon>Pseudomonadota</taxon>
        <taxon>Gammaproteobacteria</taxon>
        <taxon>Lysobacterales</taxon>
        <taxon>Lysobacteraceae</taxon>
        <taxon>Novilysobacter</taxon>
    </lineage>
</organism>
<dbReference type="AlphaFoldDB" id="A0A0A0M8I7"/>
<keyword evidence="8" id="KW-1185">Reference proteome</keyword>
<sequence length="78" mass="7560">MRLVRLLIAVACILLGALVGALNVQPVVVNLGFAGIPANLGIALIVALLLGALLGGLAVAAGRPRTAAGHGAATTGSR</sequence>
<evidence type="ECO:0000313" key="7">
    <source>
        <dbReference type="EMBL" id="KGO99348.1"/>
    </source>
</evidence>
<protein>
    <submittedName>
        <fullName evidence="7">Membrane protein</fullName>
    </submittedName>
</protein>
<dbReference type="InterPro" id="IPR010445">
    <property type="entry name" value="LapA_dom"/>
</dbReference>
<evidence type="ECO:0000256" key="1">
    <source>
        <dbReference type="ARBA" id="ARBA00022475"/>
    </source>
</evidence>
<accession>A0A0A0M8I7</accession>
<evidence type="ECO:0000259" key="6">
    <source>
        <dbReference type="Pfam" id="PF06305"/>
    </source>
</evidence>